<accession>A0A9X1ZVP5</accession>
<organism evidence="1 2">
    <name type="scientific">Zunongwangia pacifica</name>
    <dbReference type="NCBI Taxonomy" id="2911062"/>
    <lineage>
        <taxon>Bacteria</taxon>
        <taxon>Pseudomonadati</taxon>
        <taxon>Bacteroidota</taxon>
        <taxon>Flavobacteriia</taxon>
        <taxon>Flavobacteriales</taxon>
        <taxon>Flavobacteriaceae</taxon>
        <taxon>Zunongwangia</taxon>
    </lineage>
</organism>
<sequence length="86" mass="9282">MPVPCVQYFLRTGRPGVGGSKKQWAALAIGAQKPAMAVARGRAKRTGRAVIPIAIGRAAWTFCPGGFSAYWMEVVDDFVQVFQVVL</sequence>
<gene>
    <name evidence="1" type="ORF">L1967_21005</name>
</gene>
<evidence type="ECO:0000313" key="1">
    <source>
        <dbReference type="EMBL" id="MCL6220779.1"/>
    </source>
</evidence>
<comment type="caution">
    <text evidence="1">The sequence shown here is derived from an EMBL/GenBank/DDBJ whole genome shotgun (WGS) entry which is preliminary data.</text>
</comment>
<dbReference type="EMBL" id="JAKHSK010000056">
    <property type="protein sequence ID" value="MCL6220779.1"/>
    <property type="molecule type" value="Genomic_DNA"/>
</dbReference>
<dbReference type="AlphaFoldDB" id="A0A9X1ZVP5"/>
<evidence type="ECO:0000313" key="2">
    <source>
        <dbReference type="Proteomes" id="UP001139521"/>
    </source>
</evidence>
<name>A0A9X1ZVP5_9FLAO</name>
<dbReference type="Proteomes" id="UP001139521">
    <property type="component" value="Unassembled WGS sequence"/>
</dbReference>
<protein>
    <submittedName>
        <fullName evidence="1">Uncharacterized protein</fullName>
    </submittedName>
</protein>
<reference evidence="1" key="1">
    <citation type="submission" date="2022-01" db="EMBL/GenBank/DDBJ databases">
        <title>Genome sequencing of Zunongwangia sp. M21534 genome.</title>
        <authorList>
            <person name="Chen Y."/>
            <person name="Dong C."/>
            <person name="Shao Z."/>
        </authorList>
    </citation>
    <scope>NUCLEOTIDE SEQUENCE</scope>
    <source>
        <strain evidence="1">MCCC M21534</strain>
    </source>
</reference>
<keyword evidence="2" id="KW-1185">Reference proteome</keyword>
<proteinExistence type="predicted"/>